<keyword evidence="2" id="KW-1185">Reference proteome</keyword>
<dbReference type="AlphaFoldDB" id="A0A2T0TDH4"/>
<dbReference type="Proteomes" id="UP000239494">
    <property type="component" value="Unassembled WGS sequence"/>
</dbReference>
<evidence type="ECO:0008006" key="3">
    <source>
        <dbReference type="Google" id="ProtNLM"/>
    </source>
</evidence>
<dbReference type="EMBL" id="PVTF01000003">
    <property type="protein sequence ID" value="PRY43717.1"/>
    <property type="molecule type" value="Genomic_DNA"/>
</dbReference>
<evidence type="ECO:0000313" key="1">
    <source>
        <dbReference type="EMBL" id="PRY43717.1"/>
    </source>
</evidence>
<evidence type="ECO:0000313" key="2">
    <source>
        <dbReference type="Proteomes" id="UP000239494"/>
    </source>
</evidence>
<accession>A0A2T0TDH4</accession>
<dbReference type="OrthoDB" id="3574655at2"/>
<proteinExistence type="predicted"/>
<organism evidence="1 2">
    <name type="scientific">Umezawaea tangerina</name>
    <dbReference type="NCBI Taxonomy" id="84725"/>
    <lineage>
        <taxon>Bacteria</taxon>
        <taxon>Bacillati</taxon>
        <taxon>Actinomycetota</taxon>
        <taxon>Actinomycetes</taxon>
        <taxon>Pseudonocardiales</taxon>
        <taxon>Pseudonocardiaceae</taxon>
        <taxon>Umezawaea</taxon>
    </lineage>
</organism>
<name>A0A2T0TDH4_9PSEU</name>
<comment type="caution">
    <text evidence="1">The sequence shown here is derived from an EMBL/GenBank/DDBJ whole genome shotgun (WGS) entry which is preliminary data.</text>
</comment>
<dbReference type="RefSeq" id="WP_106187251.1">
    <property type="nucleotide sequence ID" value="NZ_PVTF01000003.1"/>
</dbReference>
<sequence length="105" mass="11138">MFGIPTRGLIVIGVLVGAGVMYAANGGKPMGSADASTICRMTVTADVLNVRSGPADTQPIVSTMQRDAVTRAERKVENGYRMLDTGRWVNEEFVAPTSDSECKAT</sequence>
<gene>
    <name evidence="1" type="ORF">CLV43_103466</name>
</gene>
<reference evidence="1 2" key="1">
    <citation type="submission" date="2018-03" db="EMBL/GenBank/DDBJ databases">
        <title>Genomic Encyclopedia of Archaeal and Bacterial Type Strains, Phase II (KMG-II): from individual species to whole genera.</title>
        <authorList>
            <person name="Goeker M."/>
        </authorList>
    </citation>
    <scope>NUCLEOTIDE SEQUENCE [LARGE SCALE GENOMIC DNA]</scope>
    <source>
        <strain evidence="1 2">DSM 44720</strain>
    </source>
</reference>
<protein>
    <recommendedName>
        <fullName evidence="3">SH3 domain-containing protein</fullName>
    </recommendedName>
</protein>